<dbReference type="InterPro" id="IPR017441">
    <property type="entry name" value="Protein_kinase_ATP_BS"/>
</dbReference>
<comment type="caution">
    <text evidence="9">The sequence shown here is derived from an EMBL/GenBank/DDBJ whole genome shotgun (WGS) entry which is preliminary data.</text>
</comment>
<dbReference type="InterPro" id="IPR008271">
    <property type="entry name" value="Ser/Thr_kinase_AS"/>
</dbReference>
<evidence type="ECO:0000256" key="6">
    <source>
        <dbReference type="PROSITE-ProRule" id="PRU10141"/>
    </source>
</evidence>
<dbReference type="GO" id="GO:0004674">
    <property type="term" value="F:protein serine/threonine kinase activity"/>
    <property type="evidence" value="ECO:0007669"/>
    <property type="project" value="UniProtKB-KW"/>
</dbReference>
<dbReference type="GO" id="GO:0005524">
    <property type="term" value="F:ATP binding"/>
    <property type="evidence" value="ECO:0007669"/>
    <property type="project" value="UniProtKB-UniRule"/>
</dbReference>
<dbReference type="PROSITE" id="PS00108">
    <property type="entry name" value="PROTEIN_KINASE_ST"/>
    <property type="match status" value="1"/>
</dbReference>
<keyword evidence="3 6" id="KW-0547">Nucleotide-binding</keyword>
<dbReference type="SMART" id="SM00233">
    <property type="entry name" value="PH"/>
    <property type="match status" value="1"/>
</dbReference>
<feature type="compositionally biased region" description="Low complexity" evidence="7">
    <location>
        <begin position="149"/>
        <end position="163"/>
    </location>
</feature>
<protein>
    <recommendedName>
        <fullName evidence="8">Protein kinase domain-containing protein</fullName>
    </recommendedName>
</protein>
<keyword evidence="2" id="KW-0808">Transferase</keyword>
<evidence type="ECO:0000313" key="10">
    <source>
        <dbReference type="Proteomes" id="UP000265427"/>
    </source>
</evidence>
<dbReference type="InterPro" id="IPR001849">
    <property type="entry name" value="PH_domain"/>
</dbReference>
<dbReference type="SUPFAM" id="SSF56112">
    <property type="entry name" value="Protein kinase-like (PK-like)"/>
    <property type="match status" value="1"/>
</dbReference>
<dbReference type="Gene3D" id="1.10.510.10">
    <property type="entry name" value="Transferase(Phosphotransferase) domain 1"/>
    <property type="match status" value="1"/>
</dbReference>
<dbReference type="AlphaFoldDB" id="A0A397B940"/>
<dbReference type="InterPro" id="IPR011009">
    <property type="entry name" value="Kinase-like_dom_sf"/>
</dbReference>
<dbReference type="PROSITE" id="PS50011">
    <property type="entry name" value="PROTEIN_KINASE_DOM"/>
    <property type="match status" value="1"/>
</dbReference>
<evidence type="ECO:0000256" key="1">
    <source>
        <dbReference type="ARBA" id="ARBA00022527"/>
    </source>
</evidence>
<dbReference type="InterPro" id="IPR000719">
    <property type="entry name" value="Prot_kinase_dom"/>
</dbReference>
<evidence type="ECO:0000256" key="5">
    <source>
        <dbReference type="ARBA" id="ARBA00022840"/>
    </source>
</evidence>
<dbReference type="VEuPathDB" id="FungiDB:H257_15805"/>
<feature type="domain" description="Protein kinase" evidence="8">
    <location>
        <begin position="200"/>
        <end position="510"/>
    </location>
</feature>
<evidence type="ECO:0000259" key="8">
    <source>
        <dbReference type="PROSITE" id="PS50011"/>
    </source>
</evidence>
<feature type="binding site" evidence="6">
    <location>
        <position position="229"/>
    </location>
    <ligand>
        <name>ATP</name>
        <dbReference type="ChEBI" id="CHEBI:30616"/>
    </ligand>
</feature>
<evidence type="ECO:0000256" key="7">
    <source>
        <dbReference type="SAM" id="MobiDB-lite"/>
    </source>
</evidence>
<dbReference type="PANTHER" id="PTHR24349">
    <property type="entry name" value="SERINE/THREONINE-PROTEIN KINASE"/>
    <property type="match status" value="1"/>
</dbReference>
<gene>
    <name evidence="9" type="ORF">DYB36_010958</name>
</gene>
<organism evidence="9 10">
    <name type="scientific">Aphanomyces astaci</name>
    <name type="common">Crayfish plague agent</name>
    <dbReference type="NCBI Taxonomy" id="112090"/>
    <lineage>
        <taxon>Eukaryota</taxon>
        <taxon>Sar</taxon>
        <taxon>Stramenopiles</taxon>
        <taxon>Oomycota</taxon>
        <taxon>Saprolegniomycetes</taxon>
        <taxon>Saprolegniales</taxon>
        <taxon>Verrucalvaceae</taxon>
        <taxon>Aphanomyces</taxon>
    </lineage>
</organism>
<accession>A0A397B940</accession>
<evidence type="ECO:0000256" key="2">
    <source>
        <dbReference type="ARBA" id="ARBA00022679"/>
    </source>
</evidence>
<dbReference type="Pfam" id="PF00069">
    <property type="entry name" value="Pkinase"/>
    <property type="match status" value="1"/>
</dbReference>
<dbReference type="Proteomes" id="UP000265427">
    <property type="component" value="Unassembled WGS sequence"/>
</dbReference>
<dbReference type="PROSITE" id="PS00107">
    <property type="entry name" value="PROTEIN_KINASE_ATP"/>
    <property type="match status" value="1"/>
</dbReference>
<sequence length="515" mass="56012">MLISSSRVDVKDDVMSTASYSSAASYASSELSVDDAANVVSLPSSFDHLVAASSVELPRKQGVLQVPKASRWTMTPWRKPVATLVDCWVTFNGRDLSWFKSSGHGVYKPTPVCTLDLSSSMYIQFQDLAADTFAIVESIPTDTLHNQPSSSMSRNRSSSTSSRLATKTRHVFTARDVADKLAWLQVLVDALHIQDWYAGFRIGRLLGQGGSSSVHLLTDVSTGSTFALKSIDTNGQPGHAELATNEVTILQHVAACAGTSPYLKSHVTKLVKVVGDHKGRVGLVMPFHRGGTLADRIGGLLSRPHCIRREAQSKRLARTLLSTLLALHTNAGVLHLDIKPSNILFRDMANNDDDNVATIVLADFGFAHQLVDVVNYSPDATAATTTTTITSTTPTRGTIGYMAPELVEFQFGHGRATTDDHDDHRPPPLTPAADVFSAGVVLFQYLIGCMPFPGSHPDKVVERMLRGHMVRPQAQWELVSPEGQLFVLSMLERTPSQRPTVADLLALPWLETSYV</sequence>
<dbReference type="InterPro" id="IPR050205">
    <property type="entry name" value="CDPK_Ser/Thr_kinases"/>
</dbReference>
<keyword evidence="4" id="KW-0418">Kinase</keyword>
<reference evidence="9 10" key="1">
    <citation type="submission" date="2018-08" db="EMBL/GenBank/DDBJ databases">
        <title>Aphanomyces genome sequencing and annotation.</title>
        <authorList>
            <person name="Minardi D."/>
            <person name="Oidtmann B."/>
            <person name="Van Der Giezen M."/>
            <person name="Studholme D.J."/>
        </authorList>
    </citation>
    <scope>NUCLEOTIDE SEQUENCE [LARGE SCALE GENOMIC DNA]</scope>
    <source>
        <strain evidence="9 10">Kv</strain>
    </source>
</reference>
<proteinExistence type="predicted"/>
<feature type="region of interest" description="Disordered" evidence="7">
    <location>
        <begin position="144"/>
        <end position="163"/>
    </location>
</feature>
<evidence type="ECO:0000313" key="9">
    <source>
        <dbReference type="EMBL" id="RHY16709.1"/>
    </source>
</evidence>
<dbReference type="EMBL" id="QUSZ01003898">
    <property type="protein sequence ID" value="RHY16709.1"/>
    <property type="molecule type" value="Genomic_DNA"/>
</dbReference>
<keyword evidence="5 6" id="KW-0067">ATP-binding</keyword>
<dbReference type="SMART" id="SM00220">
    <property type="entry name" value="S_TKc"/>
    <property type="match status" value="1"/>
</dbReference>
<evidence type="ECO:0000256" key="4">
    <source>
        <dbReference type="ARBA" id="ARBA00022777"/>
    </source>
</evidence>
<evidence type="ECO:0000256" key="3">
    <source>
        <dbReference type="ARBA" id="ARBA00022741"/>
    </source>
</evidence>
<keyword evidence="1" id="KW-0723">Serine/threonine-protein kinase</keyword>
<dbReference type="SUPFAM" id="SSF50729">
    <property type="entry name" value="PH domain-like"/>
    <property type="match status" value="1"/>
</dbReference>
<name>A0A397B940_APHAT</name>